<evidence type="ECO:0000256" key="1">
    <source>
        <dbReference type="SAM" id="MobiDB-lite"/>
    </source>
</evidence>
<feature type="signal peptide" evidence="2">
    <location>
        <begin position="1"/>
        <end position="21"/>
    </location>
</feature>
<comment type="caution">
    <text evidence="3">The sequence shown here is derived from an EMBL/GenBank/DDBJ whole genome shotgun (WGS) entry which is preliminary data.</text>
</comment>
<proteinExistence type="predicted"/>
<feature type="region of interest" description="Disordered" evidence="1">
    <location>
        <begin position="104"/>
        <end position="209"/>
    </location>
</feature>
<reference evidence="3 4" key="1">
    <citation type="submission" date="2022-12" db="EMBL/GenBank/DDBJ databases">
        <title>Chromosome-scale assembly of the Ensete ventricosum genome.</title>
        <authorList>
            <person name="Dussert Y."/>
            <person name="Stocks J."/>
            <person name="Wendawek A."/>
            <person name="Woldeyes F."/>
            <person name="Nichols R.A."/>
            <person name="Borrell J.S."/>
        </authorList>
    </citation>
    <scope>NUCLEOTIDE SEQUENCE [LARGE SCALE GENOMIC DNA]</scope>
    <source>
        <strain evidence="4">cv. Maze</strain>
        <tissue evidence="3">Seeds</tissue>
    </source>
</reference>
<protein>
    <submittedName>
        <fullName evidence="3">Uncharacterized protein</fullName>
    </submittedName>
</protein>
<feature type="chain" id="PRO_5043642198" evidence="2">
    <location>
        <begin position="22"/>
        <end position="209"/>
    </location>
</feature>
<organism evidence="3 4">
    <name type="scientific">Ensete ventricosum</name>
    <name type="common">Abyssinian banana</name>
    <name type="synonym">Musa ensete</name>
    <dbReference type="NCBI Taxonomy" id="4639"/>
    <lineage>
        <taxon>Eukaryota</taxon>
        <taxon>Viridiplantae</taxon>
        <taxon>Streptophyta</taxon>
        <taxon>Embryophyta</taxon>
        <taxon>Tracheophyta</taxon>
        <taxon>Spermatophyta</taxon>
        <taxon>Magnoliopsida</taxon>
        <taxon>Liliopsida</taxon>
        <taxon>Zingiberales</taxon>
        <taxon>Musaceae</taxon>
        <taxon>Ensete</taxon>
    </lineage>
</organism>
<dbReference type="Proteomes" id="UP001222027">
    <property type="component" value="Unassembled WGS sequence"/>
</dbReference>
<evidence type="ECO:0000313" key="4">
    <source>
        <dbReference type="Proteomes" id="UP001222027"/>
    </source>
</evidence>
<accession>A0AAV8RHX5</accession>
<dbReference type="AlphaFoldDB" id="A0AAV8RHX5"/>
<feature type="compositionally biased region" description="Pro residues" evidence="1">
    <location>
        <begin position="152"/>
        <end position="164"/>
    </location>
</feature>
<keyword evidence="2" id="KW-0732">Signal</keyword>
<sequence>MRAHDLLLLRTSFFFVGCADSHPRHSGDRSCTTFVADFQFRRTFIGLGKCHRRPRFPFPSSSPPQPADWARPAATDLDLYSSDPTESFFLAVFENSKNGAQLLPLPRDLGGAATSSTGGADTDVDRSSGNPTDRDLLNDGSLSMSRDIGPTDPTPVPRPTPPDPASSAEEGEEDEVEEEGEGKQPQGRTLAQSGQRRRRRSRRQAGQTP</sequence>
<gene>
    <name evidence="3" type="ORF">OPV22_010280</name>
</gene>
<name>A0AAV8RHX5_ENSVE</name>
<evidence type="ECO:0000256" key="2">
    <source>
        <dbReference type="SAM" id="SignalP"/>
    </source>
</evidence>
<feature type="compositionally biased region" description="Acidic residues" evidence="1">
    <location>
        <begin position="169"/>
        <end position="180"/>
    </location>
</feature>
<feature type="compositionally biased region" description="Low complexity" evidence="1">
    <location>
        <begin position="110"/>
        <end position="121"/>
    </location>
</feature>
<keyword evidence="4" id="KW-1185">Reference proteome</keyword>
<evidence type="ECO:0000313" key="3">
    <source>
        <dbReference type="EMBL" id="KAJ8499728.1"/>
    </source>
</evidence>
<dbReference type="EMBL" id="JAQQAF010000003">
    <property type="protein sequence ID" value="KAJ8499728.1"/>
    <property type="molecule type" value="Genomic_DNA"/>
</dbReference>